<comment type="caution">
    <text evidence="4">The sequence shown here is derived from an EMBL/GenBank/DDBJ whole genome shotgun (WGS) entry which is preliminary data.</text>
</comment>
<evidence type="ECO:0000313" key="5">
    <source>
        <dbReference type="Proteomes" id="UP000598820"/>
    </source>
</evidence>
<feature type="repeat" description="TPR" evidence="1">
    <location>
        <begin position="112"/>
        <end position="145"/>
    </location>
</feature>
<dbReference type="InterPro" id="IPR029030">
    <property type="entry name" value="Caspase-like_dom_sf"/>
</dbReference>
<dbReference type="InterPro" id="IPR052039">
    <property type="entry name" value="Caspase-related_regulators"/>
</dbReference>
<gene>
    <name evidence="4" type="ORF">IC229_27880</name>
</gene>
<dbReference type="Pfam" id="PF00656">
    <property type="entry name" value="Peptidase_C14"/>
    <property type="match status" value="1"/>
</dbReference>
<dbReference type="GO" id="GO:0004197">
    <property type="term" value="F:cysteine-type endopeptidase activity"/>
    <property type="evidence" value="ECO:0007669"/>
    <property type="project" value="InterPro"/>
</dbReference>
<dbReference type="Gene3D" id="1.25.40.10">
    <property type="entry name" value="Tetratricopeptide repeat domain"/>
    <property type="match status" value="2"/>
</dbReference>
<dbReference type="SMART" id="SM00028">
    <property type="entry name" value="TPR"/>
    <property type="match status" value="5"/>
</dbReference>
<feature type="compositionally biased region" description="Polar residues" evidence="2">
    <location>
        <begin position="480"/>
        <end position="489"/>
    </location>
</feature>
<feature type="repeat" description="TPR" evidence="1">
    <location>
        <begin position="78"/>
        <end position="111"/>
    </location>
</feature>
<dbReference type="Gene3D" id="3.40.50.1460">
    <property type="match status" value="1"/>
</dbReference>
<evidence type="ECO:0000259" key="3">
    <source>
        <dbReference type="PROSITE" id="PS50208"/>
    </source>
</evidence>
<dbReference type="PANTHER" id="PTHR22576:SF37">
    <property type="entry name" value="MUCOSA-ASSOCIATED LYMPHOID TISSUE LYMPHOMA TRANSLOCATION PROTEIN 1"/>
    <property type="match status" value="1"/>
</dbReference>
<dbReference type="PANTHER" id="PTHR22576">
    <property type="entry name" value="MUCOSA ASSOCIATED LYMPHOID TISSUE LYMPHOMA TRANSLOCATION PROTEIN 1/PARACASPASE"/>
    <property type="match status" value="1"/>
</dbReference>
<evidence type="ECO:0000256" key="2">
    <source>
        <dbReference type="SAM" id="MobiDB-lite"/>
    </source>
</evidence>
<dbReference type="RefSeq" id="WP_190891109.1">
    <property type="nucleotide sequence ID" value="NZ_JACWZY010000032.1"/>
</dbReference>
<dbReference type="PROSITE" id="PS50208">
    <property type="entry name" value="CASPASE_P20"/>
    <property type="match status" value="1"/>
</dbReference>
<dbReference type="SUPFAM" id="SSF48452">
    <property type="entry name" value="TPR-like"/>
    <property type="match status" value="2"/>
</dbReference>
<dbReference type="InterPro" id="IPR011600">
    <property type="entry name" value="Pept_C14_caspase"/>
</dbReference>
<dbReference type="SUPFAM" id="SSF52129">
    <property type="entry name" value="Caspase-like"/>
    <property type="match status" value="1"/>
</dbReference>
<accession>A0A926Y3U1</accession>
<evidence type="ECO:0000313" key="4">
    <source>
        <dbReference type="EMBL" id="MBD2704492.1"/>
    </source>
</evidence>
<dbReference type="InterPro" id="IPR011990">
    <property type="entry name" value="TPR-like_helical_dom_sf"/>
</dbReference>
<dbReference type="AlphaFoldDB" id="A0A926Y3U1"/>
<feature type="compositionally biased region" description="Basic and acidic residues" evidence="2">
    <location>
        <begin position="466"/>
        <end position="475"/>
    </location>
</feature>
<feature type="domain" description="Caspase family p20" evidence="3">
    <location>
        <begin position="241"/>
        <end position="377"/>
    </location>
</feature>
<dbReference type="PROSITE" id="PS50005">
    <property type="entry name" value="TPR"/>
    <property type="match status" value="3"/>
</dbReference>
<dbReference type="GO" id="GO:0006508">
    <property type="term" value="P:proteolysis"/>
    <property type="evidence" value="ECO:0007669"/>
    <property type="project" value="InterPro"/>
</dbReference>
<keyword evidence="1" id="KW-0802">TPR repeat</keyword>
<sequence length="489" mass="54755">MFLSTGTALSQTAQEWVNRADRETNYVEAERLYTEALRIQPLADAALLGRAIVRGRLERFDDAIADATAAIALVDTSARYYAQRAYLRVQIHEYDRAATDYERAIKLKPREANYYSGLSYCRVKLGRYSEALTIAQKGIDLNPTSPYPYRNRGRAKMYSGKIDDAIADFQQSLNRKHGEAHRVFTDLGEAYERKNDLTRASDYYNKALNLKPGYPDAAARLRGLSRSGESGSTKSTSTFTGKRVALIIGNSEYTYYAELKNQPINDADSMNIRLNKLGFSTTLVKDTKGKLLKEKIKAFCQAATNADLAFFYFAGHGLQYNGTNYLLPVDMGEFSVTDQYVQELTENALLITTLIEQLQQANPKFCMIVLDACRETALKGLKTTSSLTAKTTGTATKDRFPLPPFAPIVVENFIRNCCVAQATMAGTKAWNGPGKNGYYTEALLRHLKKGNTLEQTMKSVRSDVLEMSKQEKPPQRPDYLNQTADDLIF</sequence>
<feature type="repeat" description="TPR" evidence="1">
    <location>
        <begin position="181"/>
        <end position="214"/>
    </location>
</feature>
<dbReference type="Pfam" id="PF13432">
    <property type="entry name" value="TPR_16"/>
    <property type="match status" value="2"/>
</dbReference>
<feature type="region of interest" description="Disordered" evidence="2">
    <location>
        <begin position="466"/>
        <end position="489"/>
    </location>
</feature>
<name>A0A926Y3U1_9BACT</name>
<organism evidence="4 5">
    <name type="scientific">Spirosoma profusum</name>
    <dbReference type="NCBI Taxonomy" id="2771354"/>
    <lineage>
        <taxon>Bacteria</taxon>
        <taxon>Pseudomonadati</taxon>
        <taxon>Bacteroidota</taxon>
        <taxon>Cytophagia</taxon>
        <taxon>Cytophagales</taxon>
        <taxon>Cytophagaceae</taxon>
        <taxon>Spirosoma</taxon>
    </lineage>
</organism>
<evidence type="ECO:0000256" key="1">
    <source>
        <dbReference type="PROSITE-ProRule" id="PRU00339"/>
    </source>
</evidence>
<reference evidence="4" key="1">
    <citation type="submission" date="2020-09" db="EMBL/GenBank/DDBJ databases">
        <authorList>
            <person name="Kim M.K."/>
        </authorList>
    </citation>
    <scope>NUCLEOTIDE SEQUENCE</scope>
    <source>
        <strain evidence="4">BT702</strain>
    </source>
</reference>
<proteinExistence type="predicted"/>
<dbReference type="InterPro" id="IPR019734">
    <property type="entry name" value="TPR_rpt"/>
</dbReference>
<protein>
    <submittedName>
        <fullName evidence="4">Caspase family protein</fullName>
    </submittedName>
</protein>
<dbReference type="InterPro" id="IPR001309">
    <property type="entry name" value="Pept_C14_p20"/>
</dbReference>
<dbReference type="PROSITE" id="PS50293">
    <property type="entry name" value="TPR_REGION"/>
    <property type="match status" value="1"/>
</dbReference>
<dbReference type="EMBL" id="JACWZY010000032">
    <property type="protein sequence ID" value="MBD2704492.1"/>
    <property type="molecule type" value="Genomic_DNA"/>
</dbReference>
<keyword evidence="5" id="KW-1185">Reference proteome</keyword>
<dbReference type="Proteomes" id="UP000598820">
    <property type="component" value="Unassembled WGS sequence"/>
</dbReference>